<dbReference type="SUPFAM" id="SSF53335">
    <property type="entry name" value="S-adenosyl-L-methionine-dependent methyltransferases"/>
    <property type="match status" value="1"/>
</dbReference>
<dbReference type="Pfam" id="PF13649">
    <property type="entry name" value="Methyltransf_25"/>
    <property type="match status" value="1"/>
</dbReference>
<dbReference type="PANTHER" id="PTHR43861:SF1">
    <property type="entry name" value="TRANS-ACONITATE 2-METHYLTRANSFERASE"/>
    <property type="match status" value="1"/>
</dbReference>
<evidence type="ECO:0000256" key="1">
    <source>
        <dbReference type="ARBA" id="ARBA00022490"/>
    </source>
</evidence>
<dbReference type="RefSeq" id="WP_136453331.1">
    <property type="nucleotide sequence ID" value="NZ_SSWH01000003.1"/>
</dbReference>
<evidence type="ECO:0000256" key="3">
    <source>
        <dbReference type="ARBA" id="ARBA00022679"/>
    </source>
</evidence>
<evidence type="ECO:0000256" key="5">
    <source>
        <dbReference type="HAMAP-Rule" id="MF_00560"/>
    </source>
</evidence>
<keyword evidence="4 5" id="KW-0949">S-adenosyl-L-methionine</keyword>
<comment type="subcellular location">
    <subcellularLocation>
        <location evidence="5">Cytoplasm</location>
    </subcellularLocation>
</comment>
<dbReference type="GO" id="GO:0030798">
    <property type="term" value="F:trans-aconitate 2-methyltransferase activity"/>
    <property type="evidence" value="ECO:0007669"/>
    <property type="project" value="UniProtKB-UniRule"/>
</dbReference>
<dbReference type="GO" id="GO:0005737">
    <property type="term" value="C:cytoplasm"/>
    <property type="evidence" value="ECO:0007669"/>
    <property type="project" value="UniProtKB-SubCell"/>
</dbReference>
<dbReference type="InterPro" id="IPR023506">
    <property type="entry name" value="Trans-aconitate_MeTrfase"/>
</dbReference>
<dbReference type="EC" id="2.1.1.144" evidence="5"/>
<evidence type="ECO:0000256" key="2">
    <source>
        <dbReference type="ARBA" id="ARBA00022603"/>
    </source>
</evidence>
<comment type="caution">
    <text evidence="7">The sequence shown here is derived from an EMBL/GenBank/DDBJ whole genome shotgun (WGS) entry which is preliminary data.</text>
</comment>
<dbReference type="InterPro" id="IPR023149">
    <property type="entry name" value="Trans_acon_MeTrfase_C"/>
</dbReference>
<reference evidence="7 8" key="1">
    <citation type="submission" date="2019-04" db="EMBL/GenBank/DDBJ databases">
        <authorList>
            <person name="Liu Q."/>
            <person name="Xin Y.-H."/>
        </authorList>
    </citation>
    <scope>NUCLEOTIDE SEQUENCE [LARGE SCALE GENOMIC DNA]</scope>
    <source>
        <strain evidence="7 8">AM23</strain>
    </source>
</reference>
<dbReference type="CDD" id="cd02440">
    <property type="entry name" value="AdoMet_MTases"/>
    <property type="match status" value="1"/>
</dbReference>
<dbReference type="OrthoDB" id="9795085at2"/>
<organism evidence="7 8">
    <name type="scientific">Arthrobacter echini</name>
    <dbReference type="NCBI Taxonomy" id="1529066"/>
    <lineage>
        <taxon>Bacteria</taxon>
        <taxon>Bacillati</taxon>
        <taxon>Actinomycetota</taxon>
        <taxon>Actinomycetes</taxon>
        <taxon>Micrococcales</taxon>
        <taxon>Micrococcaceae</taxon>
        <taxon>Arthrobacter</taxon>
    </lineage>
</organism>
<evidence type="ECO:0000313" key="8">
    <source>
        <dbReference type="Proteomes" id="UP000305233"/>
    </source>
</evidence>
<dbReference type="InterPro" id="IPR041698">
    <property type="entry name" value="Methyltransf_25"/>
</dbReference>
<dbReference type="EMBL" id="SSWH01000003">
    <property type="protein sequence ID" value="THJ67394.1"/>
    <property type="molecule type" value="Genomic_DNA"/>
</dbReference>
<dbReference type="AlphaFoldDB" id="A0A4S5E765"/>
<dbReference type="GO" id="GO:0032259">
    <property type="term" value="P:methylation"/>
    <property type="evidence" value="ECO:0007669"/>
    <property type="project" value="UniProtKB-KW"/>
</dbReference>
<keyword evidence="2 5" id="KW-0489">Methyltransferase</keyword>
<keyword evidence="1 5" id="KW-0963">Cytoplasm</keyword>
<dbReference type="Gene3D" id="3.40.50.150">
    <property type="entry name" value="Vaccinia Virus protein VP39"/>
    <property type="match status" value="1"/>
</dbReference>
<comment type="similarity">
    <text evidence="5">Belongs to the methyltransferase superfamily. Tam family.</text>
</comment>
<protein>
    <recommendedName>
        <fullName evidence="5">Trans-aconitate 2-methyltransferase</fullName>
        <ecNumber evidence="5">2.1.1.144</ecNumber>
    </recommendedName>
</protein>
<name>A0A4S5E765_9MICC</name>
<sequence>MRWDPDLYARHAGHRGRPFVDLLARVAHPGPRRVVDLGCGPGQLTEALALRWPHAQVTGIDASPDMIAAAGQREVPANLSFDVGDLRDYTPGSDDVVVTNAALQWVPGHQELLAAWSAGLPPGGWIAVQVPGNFSAPSHVLMREHAASERWSARLGGVLRHEDAVGEPVDYLQLLLGAGLEADVWETTYQQVLAGEDAVLDWVRGTGLRPVLDVLSPQEGEEFEAGYGRRLREAYPRGPYGTVFGFRRIFAVGHRTC</sequence>
<evidence type="ECO:0000256" key="4">
    <source>
        <dbReference type="ARBA" id="ARBA00022691"/>
    </source>
</evidence>
<dbReference type="PANTHER" id="PTHR43861">
    <property type="entry name" value="TRANS-ACONITATE 2-METHYLTRANSFERASE-RELATED"/>
    <property type="match status" value="1"/>
</dbReference>
<dbReference type="NCBIfam" id="NF010703">
    <property type="entry name" value="PRK14103.1"/>
    <property type="match status" value="1"/>
</dbReference>
<accession>A0A4S5E765</accession>
<evidence type="ECO:0000259" key="6">
    <source>
        <dbReference type="Pfam" id="PF13649"/>
    </source>
</evidence>
<evidence type="ECO:0000313" key="7">
    <source>
        <dbReference type="EMBL" id="THJ67394.1"/>
    </source>
</evidence>
<gene>
    <name evidence="5" type="primary">tam</name>
    <name evidence="7" type="ORF">E8P82_04615</name>
</gene>
<comment type="catalytic activity">
    <reaction evidence="5">
        <text>trans-aconitate + S-adenosyl-L-methionine = (E)-3-(methoxycarbonyl)pent-2-enedioate + S-adenosyl-L-homocysteine</text>
        <dbReference type="Rhea" id="RHEA:14969"/>
        <dbReference type="ChEBI" id="CHEBI:15708"/>
        <dbReference type="ChEBI" id="CHEBI:57470"/>
        <dbReference type="ChEBI" id="CHEBI:57856"/>
        <dbReference type="ChEBI" id="CHEBI:59789"/>
        <dbReference type="EC" id="2.1.1.144"/>
    </reaction>
</comment>
<dbReference type="InterPro" id="IPR029063">
    <property type="entry name" value="SAM-dependent_MTases_sf"/>
</dbReference>
<keyword evidence="8" id="KW-1185">Reference proteome</keyword>
<dbReference type="Gene3D" id="1.10.150.290">
    <property type="entry name" value="S-adenosyl-L-methionine-dependent methyltransferases"/>
    <property type="match status" value="1"/>
</dbReference>
<dbReference type="HAMAP" id="MF_00560">
    <property type="entry name" value="Tran_acon_Me_trans"/>
    <property type="match status" value="1"/>
</dbReference>
<feature type="domain" description="Methyltransferase" evidence="6">
    <location>
        <begin position="34"/>
        <end position="124"/>
    </location>
</feature>
<dbReference type="Proteomes" id="UP000305233">
    <property type="component" value="Unassembled WGS sequence"/>
</dbReference>
<proteinExistence type="inferred from homology"/>
<comment type="function">
    <text evidence="5">Catalyzes the S-adenosylmethionine monomethyl esterification of trans-aconitate.</text>
</comment>
<keyword evidence="3 5" id="KW-0808">Transferase</keyword>